<feature type="domain" description="Alanine dehydrogenase/pyridine nucleotide transhydrogenase NAD(H)-binding" evidence="1">
    <location>
        <begin position="12"/>
        <end position="166"/>
    </location>
</feature>
<dbReference type="SUPFAM" id="SSF52283">
    <property type="entry name" value="Formate/glycerate dehydrogenase catalytic domain-like"/>
    <property type="match status" value="1"/>
</dbReference>
<feature type="non-terminal residue" evidence="2">
    <location>
        <position position="1"/>
    </location>
</feature>
<dbReference type="InterPro" id="IPR036291">
    <property type="entry name" value="NAD(P)-bd_dom_sf"/>
</dbReference>
<dbReference type="Gene3D" id="3.40.50.720">
    <property type="entry name" value="NAD(P)-binding Rossmann-like Domain"/>
    <property type="match status" value="1"/>
</dbReference>
<dbReference type="PANTHER" id="PTHR42795:SF1">
    <property type="entry name" value="ALANINE DEHYDROGENASE"/>
    <property type="match status" value="1"/>
</dbReference>
<protein>
    <recommendedName>
        <fullName evidence="1">Alanine dehydrogenase/pyridine nucleotide transhydrogenase NAD(H)-binding domain-containing protein</fullName>
    </recommendedName>
</protein>
<evidence type="ECO:0000313" key="2">
    <source>
        <dbReference type="EMBL" id="GAI86394.1"/>
    </source>
</evidence>
<comment type="caution">
    <text evidence="2">The sequence shown here is derived from an EMBL/GenBank/DDBJ whole genome shotgun (WGS) entry which is preliminary data.</text>
</comment>
<reference evidence="2" key="1">
    <citation type="journal article" date="2014" name="Front. Microbiol.">
        <title>High frequency of phylogenetically diverse reductive dehalogenase-homologous genes in deep subseafloor sedimentary metagenomes.</title>
        <authorList>
            <person name="Kawai M."/>
            <person name="Futagami T."/>
            <person name="Toyoda A."/>
            <person name="Takaki Y."/>
            <person name="Nishi S."/>
            <person name="Hori S."/>
            <person name="Arai W."/>
            <person name="Tsubouchi T."/>
            <person name="Morono Y."/>
            <person name="Uchiyama I."/>
            <person name="Ito T."/>
            <person name="Fujiyama A."/>
            <person name="Inagaki F."/>
            <person name="Takami H."/>
        </authorList>
    </citation>
    <scope>NUCLEOTIDE SEQUENCE</scope>
    <source>
        <strain evidence="2">Expedition CK06-06</strain>
    </source>
</reference>
<dbReference type="AlphaFoldDB" id="X1U268"/>
<dbReference type="InterPro" id="IPR036188">
    <property type="entry name" value="FAD/NAD-bd_sf"/>
</dbReference>
<dbReference type="InterPro" id="IPR007698">
    <property type="entry name" value="AlaDH/PNT_NAD(H)-bd"/>
</dbReference>
<organism evidence="2">
    <name type="scientific">marine sediment metagenome</name>
    <dbReference type="NCBI Taxonomy" id="412755"/>
    <lineage>
        <taxon>unclassified sequences</taxon>
        <taxon>metagenomes</taxon>
        <taxon>ecological metagenomes</taxon>
    </lineage>
</organism>
<dbReference type="GO" id="GO:0006524">
    <property type="term" value="P:alanine catabolic process"/>
    <property type="evidence" value="ECO:0007669"/>
    <property type="project" value="TreeGrafter"/>
</dbReference>
<dbReference type="EMBL" id="BARW01009993">
    <property type="protein sequence ID" value="GAI86394.1"/>
    <property type="molecule type" value="Genomic_DNA"/>
</dbReference>
<gene>
    <name evidence="2" type="ORF">S12H4_19872</name>
</gene>
<proteinExistence type="predicted"/>
<name>X1U268_9ZZZZ</name>
<accession>X1U268</accession>
<dbReference type="Gene3D" id="3.50.50.60">
    <property type="entry name" value="FAD/NAD(P)-binding domain"/>
    <property type="match status" value="1"/>
</dbReference>
<dbReference type="SUPFAM" id="SSF51735">
    <property type="entry name" value="NAD(P)-binding Rossmann-fold domains"/>
    <property type="match status" value="1"/>
</dbReference>
<dbReference type="GO" id="GO:0000286">
    <property type="term" value="F:alanine dehydrogenase activity"/>
    <property type="evidence" value="ECO:0007669"/>
    <property type="project" value="TreeGrafter"/>
</dbReference>
<evidence type="ECO:0000259" key="1">
    <source>
        <dbReference type="SMART" id="SM01002"/>
    </source>
</evidence>
<sequence length="240" mass="26224">GNLVVQIGLELLTSPNGGKGIFAGGIEGLDPARVTIIGGGIIGCNAANYALRVGTKVTIVDKHPWDLPERLKRYVPAHLVEVVDGVESDESNIRSLLPQTDLLINCAVRRPDFKEPHLITRKMLKLMEKGSILIDATASDHDMVETCKATSHLEPTFVVDGIIHYCVDNVPAAVPRTSTLALTSKTLPYALEIANKGFWRAVSENEELAKGVMFVKDKIVSKLIADLKEFDYYPLHTVRG</sequence>
<dbReference type="GO" id="GO:0005886">
    <property type="term" value="C:plasma membrane"/>
    <property type="evidence" value="ECO:0007669"/>
    <property type="project" value="TreeGrafter"/>
</dbReference>
<dbReference type="PANTHER" id="PTHR42795">
    <property type="entry name" value="ALANINE DEHYDROGENASE"/>
    <property type="match status" value="1"/>
</dbReference>
<dbReference type="SMART" id="SM01002">
    <property type="entry name" value="AlaDh_PNT_C"/>
    <property type="match status" value="1"/>
</dbReference>
<dbReference type="Pfam" id="PF01262">
    <property type="entry name" value="AlaDh_PNT_C"/>
    <property type="match status" value="1"/>
</dbReference>